<evidence type="ECO:0000256" key="6">
    <source>
        <dbReference type="SAM" id="Phobius"/>
    </source>
</evidence>
<keyword evidence="3 6" id="KW-1133">Transmembrane helix</keyword>
<dbReference type="PANTHER" id="PTHR37422">
    <property type="entry name" value="TEICHURONIC ACID BIOSYNTHESIS PROTEIN TUAE"/>
    <property type="match status" value="1"/>
</dbReference>
<evidence type="ECO:0000256" key="4">
    <source>
        <dbReference type="ARBA" id="ARBA00023136"/>
    </source>
</evidence>
<feature type="transmembrane region" description="Helical" evidence="6">
    <location>
        <begin position="362"/>
        <end position="391"/>
    </location>
</feature>
<evidence type="ECO:0000256" key="1">
    <source>
        <dbReference type="ARBA" id="ARBA00004141"/>
    </source>
</evidence>
<proteinExistence type="predicted"/>
<accession>A0A1F7UTX4</accession>
<dbReference type="InterPro" id="IPR051533">
    <property type="entry name" value="WaaL-like"/>
</dbReference>
<feature type="compositionally biased region" description="Low complexity" evidence="5">
    <location>
        <begin position="237"/>
        <end position="250"/>
    </location>
</feature>
<dbReference type="Pfam" id="PF04932">
    <property type="entry name" value="Wzy_C"/>
    <property type="match status" value="1"/>
</dbReference>
<feature type="transmembrane region" description="Helical" evidence="6">
    <location>
        <begin position="285"/>
        <end position="309"/>
    </location>
</feature>
<feature type="domain" description="O-antigen ligase-related" evidence="7">
    <location>
        <begin position="362"/>
        <end position="497"/>
    </location>
</feature>
<sequence length="570" mass="64380">MLTGDEKSGKVKYKNCFSTSKRFDGQFGTSPPCSFAVTPNHLGVFLFFCKLCYNKTIMIRWILILLVLGAIVAAFVPSTTTIFTLLLFIAIFFLARNLDFGLILLVFFFPYLGLVIDFSAFEIFREAPYLRSINAPFIDLYGLMLFAAWGLHIIKNAKFKIKNENTDKILHFPFSILNSLPHWRSYLLFWFSGLISLMRVPSIQLDTSIKYFLRPFTFFYLVFFAPVVSILTKIHNPTSSPSPGLRPSSPAGRGASKHFPSPSGRGEGEGQRGGREGLLHRVLTVFYWTGLLSAVDGLLGLFFGAHTGFPRATPFGFFGVNPLGPNHNLLAETLIATAPAGLILATRYTLHATRYNWIRYGMWFQWAVALLTFARTAWIAVVVQGMLYLWFEHRGRLRKVWERARLATLPLLLLLPLLLFTLFSETVRGSTLSRLDQARIAVFYFLRSPWIGQGVGTFIPTLWQTKAFLLEYGEPLEAHGIIFKLMFEQGAFGLITFAFFAGLILLVIWRAYRRTPNTAALAALLIASGSLTYQLFNTTYYTSKLWVPMALAFAIAKIYANTDHHTKMVS</sequence>
<comment type="subcellular location">
    <subcellularLocation>
        <location evidence="1">Membrane</location>
        <topology evidence="1">Multi-pass membrane protein</topology>
    </subcellularLocation>
</comment>
<organism evidence="8 9">
    <name type="scientific">Candidatus Uhrbacteria bacterium RIFCSPLOWO2_01_FULL_47_24</name>
    <dbReference type="NCBI Taxonomy" id="1802401"/>
    <lineage>
        <taxon>Bacteria</taxon>
        <taxon>Candidatus Uhriibacteriota</taxon>
    </lineage>
</organism>
<name>A0A1F7UTX4_9BACT</name>
<dbReference type="AlphaFoldDB" id="A0A1F7UTX4"/>
<dbReference type="EMBL" id="MGEJ01000003">
    <property type="protein sequence ID" value="OGL81715.1"/>
    <property type="molecule type" value="Genomic_DNA"/>
</dbReference>
<evidence type="ECO:0000256" key="2">
    <source>
        <dbReference type="ARBA" id="ARBA00022692"/>
    </source>
</evidence>
<dbReference type="InterPro" id="IPR007016">
    <property type="entry name" value="O-antigen_ligase-rel_domated"/>
</dbReference>
<comment type="caution">
    <text evidence="8">The sequence shown here is derived from an EMBL/GenBank/DDBJ whole genome shotgun (WGS) entry which is preliminary data.</text>
</comment>
<feature type="region of interest" description="Disordered" evidence="5">
    <location>
        <begin position="237"/>
        <end position="273"/>
    </location>
</feature>
<feature type="transmembrane region" description="Helical" evidence="6">
    <location>
        <begin position="183"/>
        <end position="200"/>
    </location>
</feature>
<feature type="transmembrane region" description="Helical" evidence="6">
    <location>
        <begin position="491"/>
        <end position="512"/>
    </location>
</feature>
<keyword evidence="4 6" id="KW-0472">Membrane</keyword>
<reference evidence="8 9" key="1">
    <citation type="journal article" date="2016" name="Nat. Commun.">
        <title>Thousands of microbial genomes shed light on interconnected biogeochemical processes in an aquifer system.</title>
        <authorList>
            <person name="Anantharaman K."/>
            <person name="Brown C.T."/>
            <person name="Hug L.A."/>
            <person name="Sharon I."/>
            <person name="Castelle C.J."/>
            <person name="Probst A.J."/>
            <person name="Thomas B.C."/>
            <person name="Singh A."/>
            <person name="Wilkins M.J."/>
            <person name="Karaoz U."/>
            <person name="Brodie E.L."/>
            <person name="Williams K.H."/>
            <person name="Hubbard S.S."/>
            <person name="Banfield J.F."/>
        </authorList>
    </citation>
    <scope>NUCLEOTIDE SEQUENCE [LARGE SCALE GENOMIC DNA]</scope>
</reference>
<gene>
    <name evidence="8" type="ORF">A3B21_04685</name>
</gene>
<feature type="transmembrane region" description="Helical" evidence="6">
    <location>
        <begin position="100"/>
        <end position="121"/>
    </location>
</feature>
<dbReference type="GO" id="GO:0016020">
    <property type="term" value="C:membrane"/>
    <property type="evidence" value="ECO:0007669"/>
    <property type="project" value="UniProtKB-SubCell"/>
</dbReference>
<evidence type="ECO:0000313" key="9">
    <source>
        <dbReference type="Proteomes" id="UP000176897"/>
    </source>
</evidence>
<protein>
    <recommendedName>
        <fullName evidence="7">O-antigen ligase-related domain-containing protein</fullName>
    </recommendedName>
</protein>
<feature type="transmembrane region" description="Helical" evidence="6">
    <location>
        <begin position="133"/>
        <end position="154"/>
    </location>
</feature>
<feature type="transmembrane region" description="Helical" evidence="6">
    <location>
        <begin position="61"/>
        <end position="94"/>
    </location>
</feature>
<dbReference type="Proteomes" id="UP000176897">
    <property type="component" value="Unassembled WGS sequence"/>
</dbReference>
<keyword evidence="2 6" id="KW-0812">Transmembrane</keyword>
<evidence type="ECO:0000313" key="8">
    <source>
        <dbReference type="EMBL" id="OGL81715.1"/>
    </source>
</evidence>
<feature type="transmembrane region" description="Helical" evidence="6">
    <location>
        <begin position="403"/>
        <end position="423"/>
    </location>
</feature>
<evidence type="ECO:0000256" key="3">
    <source>
        <dbReference type="ARBA" id="ARBA00022989"/>
    </source>
</evidence>
<dbReference type="STRING" id="1802401.A3B21_04685"/>
<evidence type="ECO:0000256" key="5">
    <source>
        <dbReference type="SAM" id="MobiDB-lite"/>
    </source>
</evidence>
<evidence type="ECO:0000259" key="7">
    <source>
        <dbReference type="Pfam" id="PF04932"/>
    </source>
</evidence>
<feature type="transmembrane region" description="Helical" evidence="6">
    <location>
        <begin position="212"/>
        <end position="232"/>
    </location>
</feature>
<dbReference type="PANTHER" id="PTHR37422:SF13">
    <property type="entry name" value="LIPOPOLYSACCHARIDE BIOSYNTHESIS PROTEIN PA4999-RELATED"/>
    <property type="match status" value="1"/>
</dbReference>
<feature type="transmembrane region" description="Helical" evidence="6">
    <location>
        <begin position="519"/>
        <end position="536"/>
    </location>
</feature>